<evidence type="ECO:0000256" key="1">
    <source>
        <dbReference type="SAM" id="MobiDB-lite"/>
    </source>
</evidence>
<accession>A0AAV3SU54</accession>
<evidence type="ECO:0000313" key="3">
    <source>
        <dbReference type="Proteomes" id="UP001501425"/>
    </source>
</evidence>
<evidence type="ECO:0000313" key="2">
    <source>
        <dbReference type="EMBL" id="GAA0547621.1"/>
    </source>
</evidence>
<name>A0AAV3SU54_9EURY</name>
<organism evidence="2 3">
    <name type="scientific">Halorubrum ejinorense</name>
    <dbReference type="NCBI Taxonomy" id="425309"/>
    <lineage>
        <taxon>Archaea</taxon>
        <taxon>Methanobacteriati</taxon>
        <taxon>Methanobacteriota</taxon>
        <taxon>Stenosarchaea group</taxon>
        <taxon>Halobacteria</taxon>
        <taxon>Halobacteriales</taxon>
        <taxon>Haloferacaceae</taxon>
        <taxon>Halorubrum</taxon>
    </lineage>
</organism>
<feature type="region of interest" description="Disordered" evidence="1">
    <location>
        <begin position="1"/>
        <end position="41"/>
    </location>
</feature>
<sequence length="190" mass="21170">MTDESDAPDIQSPRHQSADSQSQVDGVRFDGGTTSGRDRHRILRELRGELARHPAVLSVTGEPPSEYRELQAALDPSWFGRSGSTASLRLTWLPDPSPGPEDADRTSDTWMRTPIQAYYTLHYSESSGFDCGFHCEPNPHIDGLLHFQEREDVNEPYTYEPASFDAGSVSGLLWEMLDALATRLTMRDGS</sequence>
<feature type="compositionally biased region" description="Polar residues" evidence="1">
    <location>
        <begin position="13"/>
        <end position="24"/>
    </location>
</feature>
<dbReference type="EMBL" id="BAAADQ010000013">
    <property type="protein sequence ID" value="GAA0547621.1"/>
    <property type="molecule type" value="Genomic_DNA"/>
</dbReference>
<comment type="caution">
    <text evidence="2">The sequence shown here is derived from an EMBL/GenBank/DDBJ whole genome shotgun (WGS) entry which is preliminary data.</text>
</comment>
<reference evidence="2" key="2">
    <citation type="submission" date="2023-12" db="EMBL/GenBank/DDBJ databases">
        <authorList>
            <person name="Sun Q."/>
            <person name="Inoue M."/>
        </authorList>
    </citation>
    <scope>NUCLEOTIDE SEQUENCE</scope>
    <source>
        <strain evidence="2">JCM 14265</strain>
    </source>
</reference>
<reference evidence="2" key="1">
    <citation type="journal article" date="2014" name="Int. J. Syst. Evol. Microbiol.">
        <title>Complete genome sequence of Corynebacterium casei LMG S-19264T (=DSM 44701T), isolated from a smear-ripened cheese.</title>
        <authorList>
            <consortium name="US DOE Joint Genome Institute (JGI-PGF)"/>
            <person name="Walter F."/>
            <person name="Albersmeier A."/>
            <person name="Kalinowski J."/>
            <person name="Ruckert C."/>
        </authorList>
    </citation>
    <scope>NUCLEOTIDE SEQUENCE</scope>
    <source>
        <strain evidence="2">JCM 14265</strain>
    </source>
</reference>
<dbReference type="Proteomes" id="UP001501425">
    <property type="component" value="Unassembled WGS sequence"/>
</dbReference>
<protein>
    <submittedName>
        <fullName evidence="2">Uncharacterized protein</fullName>
    </submittedName>
</protein>
<gene>
    <name evidence="2" type="ORF">GCM10008994_23110</name>
</gene>
<proteinExistence type="predicted"/>
<dbReference type="AlphaFoldDB" id="A0AAV3SU54"/>